<gene>
    <name evidence="4" type="ORF">SLEP1_g39524</name>
</gene>
<dbReference type="GO" id="GO:0006633">
    <property type="term" value="P:fatty acid biosynthetic process"/>
    <property type="evidence" value="ECO:0007669"/>
    <property type="project" value="TreeGrafter"/>
</dbReference>
<dbReference type="Pfam" id="PF00109">
    <property type="entry name" value="ketoacyl-synt"/>
    <property type="match status" value="1"/>
</dbReference>
<proteinExistence type="predicted"/>
<organism evidence="4 5">
    <name type="scientific">Rubroshorea leprosula</name>
    <dbReference type="NCBI Taxonomy" id="152421"/>
    <lineage>
        <taxon>Eukaryota</taxon>
        <taxon>Viridiplantae</taxon>
        <taxon>Streptophyta</taxon>
        <taxon>Embryophyta</taxon>
        <taxon>Tracheophyta</taxon>
        <taxon>Spermatophyta</taxon>
        <taxon>Magnoliopsida</taxon>
        <taxon>eudicotyledons</taxon>
        <taxon>Gunneridae</taxon>
        <taxon>Pentapetalae</taxon>
        <taxon>rosids</taxon>
        <taxon>malvids</taxon>
        <taxon>Malvales</taxon>
        <taxon>Dipterocarpaceae</taxon>
        <taxon>Rubroshorea</taxon>
    </lineage>
</organism>
<dbReference type="GO" id="GO:0005739">
    <property type="term" value="C:mitochondrion"/>
    <property type="evidence" value="ECO:0007669"/>
    <property type="project" value="TreeGrafter"/>
</dbReference>
<dbReference type="AlphaFoldDB" id="A0AAV5L160"/>
<comment type="caution">
    <text evidence="4">The sequence shown here is derived from an EMBL/GenBank/DDBJ whole genome shotgun (WGS) entry which is preliminary data.</text>
</comment>
<reference evidence="4 5" key="1">
    <citation type="journal article" date="2021" name="Commun. Biol.">
        <title>The genome of Shorea leprosula (Dipterocarpaceae) highlights the ecological relevance of drought in aseasonal tropical rainforests.</title>
        <authorList>
            <person name="Ng K.K.S."/>
            <person name="Kobayashi M.J."/>
            <person name="Fawcett J.A."/>
            <person name="Hatakeyama M."/>
            <person name="Paape T."/>
            <person name="Ng C.H."/>
            <person name="Ang C.C."/>
            <person name="Tnah L.H."/>
            <person name="Lee C.T."/>
            <person name="Nishiyama T."/>
            <person name="Sese J."/>
            <person name="O'Brien M.J."/>
            <person name="Copetti D."/>
            <person name="Mohd Noor M.I."/>
            <person name="Ong R.C."/>
            <person name="Putra M."/>
            <person name="Sireger I.Z."/>
            <person name="Indrioko S."/>
            <person name="Kosugi Y."/>
            <person name="Izuno A."/>
            <person name="Isagi Y."/>
            <person name="Lee S.L."/>
            <person name="Shimizu K.K."/>
        </authorList>
    </citation>
    <scope>NUCLEOTIDE SEQUENCE [LARGE SCALE GENOMIC DNA]</scope>
    <source>
        <strain evidence="4">214</strain>
    </source>
</reference>
<dbReference type="SUPFAM" id="SSF53901">
    <property type="entry name" value="Thiolase-like"/>
    <property type="match status" value="1"/>
</dbReference>
<dbReference type="InterPro" id="IPR016039">
    <property type="entry name" value="Thiolase-like"/>
</dbReference>
<evidence type="ECO:0000256" key="1">
    <source>
        <dbReference type="ARBA" id="ARBA00013191"/>
    </source>
</evidence>
<keyword evidence="5" id="KW-1185">Reference proteome</keyword>
<evidence type="ECO:0000256" key="2">
    <source>
        <dbReference type="ARBA" id="ARBA00022679"/>
    </source>
</evidence>
<dbReference type="Proteomes" id="UP001054252">
    <property type="component" value="Unassembled WGS sequence"/>
</dbReference>
<evidence type="ECO:0000259" key="3">
    <source>
        <dbReference type="Pfam" id="PF00109"/>
    </source>
</evidence>
<dbReference type="EC" id="2.3.1.41" evidence="1"/>
<dbReference type="InterPro" id="IPR000794">
    <property type="entry name" value="Beta-ketoacyl_synthase"/>
</dbReference>
<evidence type="ECO:0000313" key="4">
    <source>
        <dbReference type="EMBL" id="GKV30744.1"/>
    </source>
</evidence>
<accession>A0AAV5L160</accession>
<name>A0AAV5L160_9ROSI</name>
<feature type="domain" description="Beta-ketoacyl synthase-like N-terminal" evidence="3">
    <location>
        <begin position="41"/>
        <end position="160"/>
    </location>
</feature>
<dbReference type="Gene3D" id="3.40.47.10">
    <property type="match status" value="1"/>
</dbReference>
<dbReference type="PANTHER" id="PTHR11712:SF297">
    <property type="entry name" value="3-OXOACYL-[ACYL-CARRIER-PROTEIN] SYNTHASE, MITOCHONDRIAL"/>
    <property type="match status" value="1"/>
</dbReference>
<dbReference type="GO" id="GO:0004315">
    <property type="term" value="F:3-oxoacyl-[acyl-carrier-protein] synthase activity"/>
    <property type="evidence" value="ECO:0007669"/>
    <property type="project" value="UniProtKB-EC"/>
</dbReference>
<keyword evidence="2" id="KW-0808">Transferase</keyword>
<sequence length="190" mass="21079">MARPSWRKFLTTSRFHISRHISSSSSCSEALPPPSIPSPRGVVVTGLGLVTPLGCGVGTTWKRLIEGNCGIRAITPEDLKMGAFDRETELHIFDQLTSKVAATVPCGMGSGDFNEELWLNSKVVKITMAFHVLQGFVAYALCAGDEALKDARWLPIEQEEKERMLKRQVKDLLFLYSDYVSLVHSSFQGY</sequence>
<dbReference type="EMBL" id="BPVZ01000088">
    <property type="protein sequence ID" value="GKV30744.1"/>
    <property type="molecule type" value="Genomic_DNA"/>
</dbReference>
<protein>
    <recommendedName>
        <fullName evidence="1">beta-ketoacyl-[acyl-carrier-protein] synthase I</fullName>
        <ecNumber evidence="1">2.3.1.41</ecNumber>
    </recommendedName>
</protein>
<dbReference type="PANTHER" id="PTHR11712">
    <property type="entry name" value="POLYKETIDE SYNTHASE-RELATED"/>
    <property type="match status" value="1"/>
</dbReference>
<evidence type="ECO:0000313" key="5">
    <source>
        <dbReference type="Proteomes" id="UP001054252"/>
    </source>
</evidence>
<dbReference type="InterPro" id="IPR014030">
    <property type="entry name" value="Ketoacyl_synth_N"/>
</dbReference>